<evidence type="ECO:0000256" key="3">
    <source>
        <dbReference type="ARBA" id="ARBA00023163"/>
    </source>
</evidence>
<keyword evidence="1" id="KW-0805">Transcription regulation</keyword>
<dbReference type="InterPro" id="IPR036388">
    <property type="entry name" value="WH-like_DNA-bd_sf"/>
</dbReference>
<dbReference type="InterPro" id="IPR011991">
    <property type="entry name" value="ArsR-like_HTH"/>
</dbReference>
<dbReference type="EMBL" id="JBHUEJ010000024">
    <property type="protein sequence ID" value="MFD1711287.1"/>
    <property type="molecule type" value="Genomic_DNA"/>
</dbReference>
<evidence type="ECO:0000313" key="5">
    <source>
        <dbReference type="EMBL" id="MFD1711287.1"/>
    </source>
</evidence>
<feature type="domain" description="HTH asnC-type" evidence="4">
    <location>
        <begin position="22"/>
        <end position="83"/>
    </location>
</feature>
<accession>A0ABW4KTA0</accession>
<dbReference type="CDD" id="cd00090">
    <property type="entry name" value="HTH_ARSR"/>
    <property type="match status" value="1"/>
</dbReference>
<dbReference type="InterPro" id="IPR019888">
    <property type="entry name" value="Tscrpt_reg_AsnC-like"/>
</dbReference>
<evidence type="ECO:0000313" key="6">
    <source>
        <dbReference type="Proteomes" id="UP001597304"/>
    </source>
</evidence>
<keyword evidence="2" id="KW-0238">DNA-binding</keyword>
<organism evidence="5 6">
    <name type="scientific">Ottowia flava</name>
    <dbReference type="NCBI Taxonomy" id="2675430"/>
    <lineage>
        <taxon>Bacteria</taxon>
        <taxon>Pseudomonadati</taxon>
        <taxon>Pseudomonadota</taxon>
        <taxon>Betaproteobacteria</taxon>
        <taxon>Burkholderiales</taxon>
        <taxon>Comamonadaceae</taxon>
        <taxon>Ottowia</taxon>
    </lineage>
</organism>
<dbReference type="InterPro" id="IPR011008">
    <property type="entry name" value="Dimeric_a/b-barrel"/>
</dbReference>
<evidence type="ECO:0000256" key="1">
    <source>
        <dbReference type="ARBA" id="ARBA00023015"/>
    </source>
</evidence>
<dbReference type="InterPro" id="IPR019885">
    <property type="entry name" value="Tscrpt_reg_HTH_AsnC-type_CS"/>
</dbReference>
<dbReference type="PRINTS" id="PR00033">
    <property type="entry name" value="HTHASNC"/>
</dbReference>
<keyword evidence="6" id="KW-1185">Reference proteome</keyword>
<dbReference type="Gene3D" id="3.30.70.920">
    <property type="match status" value="1"/>
</dbReference>
<protein>
    <submittedName>
        <fullName evidence="5">Lrp/AsnC family transcriptional regulator</fullName>
    </submittedName>
</protein>
<dbReference type="SMART" id="SM00344">
    <property type="entry name" value="HTH_ASNC"/>
    <property type="match status" value="1"/>
</dbReference>
<dbReference type="PANTHER" id="PTHR30154">
    <property type="entry name" value="LEUCINE-RESPONSIVE REGULATORY PROTEIN"/>
    <property type="match status" value="1"/>
</dbReference>
<proteinExistence type="predicted"/>
<dbReference type="Pfam" id="PF13404">
    <property type="entry name" value="HTH_AsnC-type"/>
    <property type="match status" value="1"/>
</dbReference>
<comment type="caution">
    <text evidence="5">The sequence shown here is derived from an EMBL/GenBank/DDBJ whole genome shotgun (WGS) entry which is preliminary data.</text>
</comment>
<dbReference type="InterPro" id="IPR000485">
    <property type="entry name" value="AsnC-type_HTH_dom"/>
</dbReference>
<dbReference type="PANTHER" id="PTHR30154:SF34">
    <property type="entry name" value="TRANSCRIPTIONAL REGULATOR AZLB"/>
    <property type="match status" value="1"/>
</dbReference>
<dbReference type="Pfam" id="PF01037">
    <property type="entry name" value="AsnC_trans_reg"/>
    <property type="match status" value="1"/>
</dbReference>
<dbReference type="SUPFAM" id="SSF46785">
    <property type="entry name" value="Winged helix' DNA-binding domain"/>
    <property type="match status" value="1"/>
</dbReference>
<dbReference type="Gene3D" id="1.10.10.10">
    <property type="entry name" value="Winged helix-like DNA-binding domain superfamily/Winged helix DNA-binding domain"/>
    <property type="match status" value="1"/>
</dbReference>
<name>A0ABW4KTA0_9BURK</name>
<dbReference type="PROSITE" id="PS50956">
    <property type="entry name" value="HTH_ASNC_2"/>
    <property type="match status" value="1"/>
</dbReference>
<evidence type="ECO:0000259" key="4">
    <source>
        <dbReference type="PROSITE" id="PS50956"/>
    </source>
</evidence>
<dbReference type="PROSITE" id="PS00519">
    <property type="entry name" value="HTH_ASNC_1"/>
    <property type="match status" value="1"/>
</dbReference>
<dbReference type="InterPro" id="IPR036390">
    <property type="entry name" value="WH_DNA-bd_sf"/>
</dbReference>
<keyword evidence="3" id="KW-0804">Transcription</keyword>
<dbReference type="SUPFAM" id="SSF54909">
    <property type="entry name" value="Dimeric alpha+beta barrel"/>
    <property type="match status" value="1"/>
</dbReference>
<reference evidence="6" key="1">
    <citation type="journal article" date="2019" name="Int. J. Syst. Evol. Microbiol.">
        <title>The Global Catalogue of Microorganisms (GCM) 10K type strain sequencing project: providing services to taxonomists for standard genome sequencing and annotation.</title>
        <authorList>
            <consortium name="The Broad Institute Genomics Platform"/>
            <consortium name="The Broad Institute Genome Sequencing Center for Infectious Disease"/>
            <person name="Wu L."/>
            <person name="Ma J."/>
        </authorList>
    </citation>
    <scope>NUCLEOTIDE SEQUENCE [LARGE SCALE GENOMIC DNA]</scope>
    <source>
        <strain evidence="6">LMG 29247</strain>
    </source>
</reference>
<dbReference type="InterPro" id="IPR019887">
    <property type="entry name" value="Tscrpt_reg_AsnC/Lrp_C"/>
</dbReference>
<gene>
    <name evidence="5" type="ORF">ACFSF0_11745</name>
</gene>
<dbReference type="Proteomes" id="UP001597304">
    <property type="component" value="Unassembled WGS sequence"/>
</dbReference>
<sequence>MARKVWSNIACFSNNIAAQTMLDRIDRKLLNLLQNDASRTNAALAQEVGLSPSSCLRRVQRLLRDGFVDRIVAVLSPSRLGRGLKAVVLVELAEHGEQEQRRFLELAVIEPAVAQAYAVTGRTDVVLTLRLKDMEEFDALCNRLFRQNVGVKRFFTMMVIRTAKEATIIPL</sequence>
<evidence type="ECO:0000256" key="2">
    <source>
        <dbReference type="ARBA" id="ARBA00023125"/>
    </source>
</evidence>